<organism evidence="8 9">
    <name type="scientific">Ruficoccus amylovorans</name>
    <dbReference type="NCBI Taxonomy" id="1804625"/>
    <lineage>
        <taxon>Bacteria</taxon>
        <taxon>Pseudomonadati</taxon>
        <taxon>Verrucomicrobiota</taxon>
        <taxon>Opitutia</taxon>
        <taxon>Puniceicoccales</taxon>
        <taxon>Cerasicoccaceae</taxon>
        <taxon>Ruficoccus</taxon>
    </lineage>
</organism>
<comment type="cofactor">
    <cofactor evidence="1">
        <name>Ca(2+)</name>
        <dbReference type="ChEBI" id="CHEBI:29108"/>
    </cofactor>
</comment>
<feature type="domain" description="Sulfatase N-terminal" evidence="7">
    <location>
        <begin position="2"/>
        <end position="295"/>
    </location>
</feature>
<dbReference type="GO" id="GO:0004065">
    <property type="term" value="F:arylsulfatase activity"/>
    <property type="evidence" value="ECO:0007669"/>
    <property type="project" value="TreeGrafter"/>
</dbReference>
<keyword evidence="9" id="KW-1185">Reference proteome</keyword>
<keyword evidence="5" id="KW-0378">Hydrolase</keyword>
<keyword evidence="3" id="KW-0479">Metal-binding</keyword>
<evidence type="ECO:0000313" key="9">
    <source>
        <dbReference type="Proteomes" id="UP000546464"/>
    </source>
</evidence>
<evidence type="ECO:0000256" key="4">
    <source>
        <dbReference type="ARBA" id="ARBA00022729"/>
    </source>
</evidence>
<evidence type="ECO:0000256" key="5">
    <source>
        <dbReference type="ARBA" id="ARBA00022801"/>
    </source>
</evidence>
<dbReference type="PANTHER" id="PTHR42693">
    <property type="entry name" value="ARYLSULFATASE FAMILY MEMBER"/>
    <property type="match status" value="1"/>
</dbReference>
<dbReference type="CDD" id="cd16144">
    <property type="entry name" value="ARS_like"/>
    <property type="match status" value="1"/>
</dbReference>
<proteinExistence type="inferred from homology"/>
<dbReference type="Gene3D" id="3.30.1120.10">
    <property type="match status" value="1"/>
</dbReference>
<dbReference type="InterPro" id="IPR050738">
    <property type="entry name" value="Sulfatase"/>
</dbReference>
<evidence type="ECO:0000256" key="3">
    <source>
        <dbReference type="ARBA" id="ARBA00022723"/>
    </source>
</evidence>
<comment type="similarity">
    <text evidence="2">Belongs to the sulfatase family.</text>
</comment>
<reference evidence="8 9" key="1">
    <citation type="submission" date="2020-07" db="EMBL/GenBank/DDBJ databases">
        <authorList>
            <person name="Feng X."/>
        </authorList>
    </citation>
    <scope>NUCLEOTIDE SEQUENCE [LARGE SCALE GENOMIC DNA]</scope>
    <source>
        <strain evidence="8 9">JCM31066</strain>
    </source>
</reference>
<evidence type="ECO:0000259" key="7">
    <source>
        <dbReference type="Pfam" id="PF00884"/>
    </source>
</evidence>
<keyword evidence="4" id="KW-0732">Signal</keyword>
<keyword evidence="6" id="KW-0106">Calcium</keyword>
<accession>A0A842HDR1</accession>
<dbReference type="PANTHER" id="PTHR42693:SF42">
    <property type="entry name" value="ARYLSULFATASE G"/>
    <property type="match status" value="1"/>
</dbReference>
<dbReference type="GO" id="GO:0046872">
    <property type="term" value="F:metal ion binding"/>
    <property type="evidence" value="ECO:0007669"/>
    <property type="project" value="UniProtKB-KW"/>
</dbReference>
<evidence type="ECO:0000256" key="2">
    <source>
        <dbReference type="ARBA" id="ARBA00008779"/>
    </source>
</evidence>
<dbReference type="Pfam" id="PF00884">
    <property type="entry name" value="Sulfatase"/>
    <property type="match status" value="1"/>
</dbReference>
<dbReference type="Proteomes" id="UP000546464">
    <property type="component" value="Unassembled WGS sequence"/>
</dbReference>
<evidence type="ECO:0000256" key="6">
    <source>
        <dbReference type="ARBA" id="ARBA00022837"/>
    </source>
</evidence>
<dbReference type="InterPro" id="IPR017850">
    <property type="entry name" value="Alkaline_phosphatase_core_sf"/>
</dbReference>
<gene>
    <name evidence="8" type="ORF">H5P28_05300</name>
</gene>
<dbReference type="SUPFAM" id="SSF53649">
    <property type="entry name" value="Alkaline phosphatase-like"/>
    <property type="match status" value="1"/>
</dbReference>
<name>A0A842HDR1_9BACT</name>
<dbReference type="InterPro" id="IPR000917">
    <property type="entry name" value="Sulfatase_N"/>
</dbReference>
<dbReference type="Gene3D" id="3.40.720.10">
    <property type="entry name" value="Alkaline Phosphatase, subunit A"/>
    <property type="match status" value="1"/>
</dbReference>
<protein>
    <submittedName>
        <fullName evidence="8">Sulfatase</fullName>
    </submittedName>
</protein>
<dbReference type="RefSeq" id="WP_185674677.1">
    <property type="nucleotide sequence ID" value="NZ_JACHVB010000014.1"/>
</dbReference>
<comment type="caution">
    <text evidence="8">The sequence shown here is derived from an EMBL/GenBank/DDBJ whole genome shotgun (WGS) entry which is preliminary data.</text>
</comment>
<dbReference type="AlphaFoldDB" id="A0A842HDR1"/>
<evidence type="ECO:0000256" key="1">
    <source>
        <dbReference type="ARBA" id="ARBA00001913"/>
    </source>
</evidence>
<evidence type="ECO:0000313" key="8">
    <source>
        <dbReference type="EMBL" id="MBC2593674.1"/>
    </source>
</evidence>
<dbReference type="InterPro" id="IPR024607">
    <property type="entry name" value="Sulfatase_CS"/>
</dbReference>
<sequence>MILVDDLGYADLTCYGSDLYQTPNVDAFAQESIRFTNAYTAAPICSPTRASIVTGKHPARLHLTDWIPGHKHENTKLLVPDWQKSLPKTEKTIGNLLREQGYATAWFGKWHLHGATQDFGFDAGEQDWALNEGKSQNDPKGVFQLTEQALDFINHTGDKPFFVCVSHYTVHTPVRFNNDVKKKYDALVTPENKQQNTRYAAMVEAMDDSIGLLLEGLEKSGKAGNTIVIFYSDNGGLEKLTSNAPMRAGKATLYEGGIRVPMIVRMPDGAGAGTVSDEIVTSTDLLPTFLDIAGAPEKSPADVDGVSLLSMWSKGEELDREEIYWHYPHYHITNPAGAVRKDNYKLIEYFEDGKLELYDLEIDPSETKNLADKMPEKTQELLNDLRVWREEVGAQMMSANPNYVEK</sequence>
<dbReference type="EMBL" id="JACHVB010000014">
    <property type="protein sequence ID" value="MBC2593674.1"/>
    <property type="molecule type" value="Genomic_DNA"/>
</dbReference>
<dbReference type="PROSITE" id="PS00523">
    <property type="entry name" value="SULFATASE_1"/>
    <property type="match status" value="1"/>
</dbReference>